<evidence type="ECO:0000256" key="2">
    <source>
        <dbReference type="ARBA" id="ARBA00012003"/>
    </source>
</evidence>
<dbReference type="SMART" id="SM01296">
    <property type="entry name" value="N2227"/>
    <property type="match status" value="1"/>
</dbReference>
<protein>
    <recommendedName>
        <fullName evidence="2">carnosine N-methyltransferase</fullName>
        <ecNumber evidence="2">2.1.1.22</ecNumber>
    </recommendedName>
</protein>
<comment type="similarity">
    <text evidence="1">Belongs to the carnosine N-methyltransferase family.</text>
</comment>
<evidence type="ECO:0000256" key="5">
    <source>
        <dbReference type="ARBA" id="ARBA00022691"/>
    </source>
</evidence>
<sequence length="362" mass="41393">MDLFSGSNVLQDAAEIRAINQVIDSFLYYRNYYEEKLVDSRLSTITKLSEQQRELLGSTGVIKKIKTISSAVHANYSFFLQVVAYNPVSEHSIDIADTLASISDKDQILEVFQNFFQVKHGKQMEYASIPHLERLKSALNMMVRDWSSEGSYERNLTYAPILRFLKKHFPAEKKCDRSNTKILVPGAGLGRLAFEIASLDFYCQGNEFSYLMLIVSNYILNFCTEPDSLTVYPFVHDFSNVMKASDQFRKVTIPDVAPCSLLSENSDNFSMAGGDFLEIYKNDYGGLLINVGPLLWHYENNPNECSIELTFEEYLLILQKFGFILDFEESDMNATTPYSLNHKSMLTHQYKTPMVVAYKPLK</sequence>
<dbReference type="OrthoDB" id="978at2759"/>
<comment type="caution">
    <text evidence="6">The sequence shown here is derived from an EMBL/GenBank/DDBJ whole genome shotgun (WGS) entry which is preliminary data.</text>
</comment>
<keyword evidence="4" id="KW-0808">Transferase</keyword>
<dbReference type="Pfam" id="PF07942">
    <property type="entry name" value="CARME"/>
    <property type="match status" value="2"/>
</dbReference>
<evidence type="ECO:0000313" key="6">
    <source>
        <dbReference type="EMBL" id="PVU91826.1"/>
    </source>
</evidence>
<dbReference type="AlphaFoldDB" id="A0A2T9YHJ7"/>
<dbReference type="InterPro" id="IPR029063">
    <property type="entry name" value="SAM-dependent_MTases_sf"/>
</dbReference>
<evidence type="ECO:0000256" key="4">
    <source>
        <dbReference type="ARBA" id="ARBA00022679"/>
    </source>
</evidence>
<dbReference type="PANTHER" id="PTHR12303">
    <property type="entry name" value="CARNOSINE N-METHYLTRANSFERASE"/>
    <property type="match status" value="1"/>
</dbReference>
<keyword evidence="7" id="KW-1185">Reference proteome</keyword>
<reference evidence="6 7" key="1">
    <citation type="journal article" date="2018" name="MBio">
        <title>Comparative Genomics Reveals the Core Gene Toolbox for the Fungus-Insect Symbiosis.</title>
        <authorList>
            <person name="Wang Y."/>
            <person name="Stata M."/>
            <person name="Wang W."/>
            <person name="Stajich J.E."/>
            <person name="White M.M."/>
            <person name="Moncalvo J.M."/>
        </authorList>
    </citation>
    <scope>NUCLEOTIDE SEQUENCE [LARGE SCALE GENOMIC DNA]</scope>
    <source>
        <strain evidence="6 7">SWE-8-4</strain>
    </source>
</reference>
<dbReference type="SUPFAM" id="SSF53335">
    <property type="entry name" value="S-adenosyl-L-methionine-dependent methyltransferases"/>
    <property type="match status" value="1"/>
</dbReference>
<dbReference type="EC" id="2.1.1.22" evidence="2"/>
<evidence type="ECO:0000313" key="7">
    <source>
        <dbReference type="Proteomes" id="UP000245383"/>
    </source>
</evidence>
<dbReference type="STRING" id="133385.A0A2T9YHJ7"/>
<dbReference type="Proteomes" id="UP000245383">
    <property type="component" value="Unassembled WGS sequence"/>
</dbReference>
<name>A0A2T9YHJ7_9FUNG</name>
<organism evidence="6 7">
    <name type="scientific">Smittium simulii</name>
    <dbReference type="NCBI Taxonomy" id="133385"/>
    <lineage>
        <taxon>Eukaryota</taxon>
        <taxon>Fungi</taxon>
        <taxon>Fungi incertae sedis</taxon>
        <taxon>Zoopagomycota</taxon>
        <taxon>Kickxellomycotina</taxon>
        <taxon>Harpellomycetes</taxon>
        <taxon>Harpellales</taxon>
        <taxon>Legeriomycetaceae</taxon>
        <taxon>Smittium</taxon>
    </lineage>
</organism>
<keyword evidence="5" id="KW-0949">S-adenosyl-L-methionine</keyword>
<accession>A0A2T9YHJ7</accession>
<dbReference type="PANTHER" id="PTHR12303:SF6">
    <property type="entry name" value="CARNOSINE N-METHYLTRANSFERASE"/>
    <property type="match status" value="1"/>
</dbReference>
<evidence type="ECO:0000256" key="3">
    <source>
        <dbReference type="ARBA" id="ARBA00022603"/>
    </source>
</evidence>
<dbReference type="GO" id="GO:0032259">
    <property type="term" value="P:methylation"/>
    <property type="evidence" value="ECO:0007669"/>
    <property type="project" value="UniProtKB-KW"/>
</dbReference>
<dbReference type="EMBL" id="MBFR01000184">
    <property type="protein sequence ID" value="PVU91826.1"/>
    <property type="molecule type" value="Genomic_DNA"/>
</dbReference>
<dbReference type="InterPro" id="IPR012901">
    <property type="entry name" value="CARME"/>
</dbReference>
<keyword evidence="3" id="KW-0489">Methyltransferase</keyword>
<proteinExistence type="inferred from homology"/>
<evidence type="ECO:0000256" key="1">
    <source>
        <dbReference type="ARBA" id="ARBA00010086"/>
    </source>
</evidence>
<dbReference type="GO" id="GO:0030735">
    <property type="term" value="F:carnosine N-methyltransferase activity"/>
    <property type="evidence" value="ECO:0007669"/>
    <property type="project" value="UniProtKB-EC"/>
</dbReference>
<gene>
    <name evidence="6" type="ORF">BB561_004185</name>
</gene>